<organism evidence="2 3">
    <name type="scientific">Aspergillus sclerotiicarbonarius (strain CBS 121057 / IBT 28362)</name>
    <dbReference type="NCBI Taxonomy" id="1448318"/>
    <lineage>
        <taxon>Eukaryota</taxon>
        <taxon>Fungi</taxon>
        <taxon>Dikarya</taxon>
        <taxon>Ascomycota</taxon>
        <taxon>Pezizomycotina</taxon>
        <taxon>Eurotiomycetes</taxon>
        <taxon>Eurotiomycetidae</taxon>
        <taxon>Eurotiales</taxon>
        <taxon>Aspergillaceae</taxon>
        <taxon>Aspergillus</taxon>
        <taxon>Aspergillus subgen. Circumdati</taxon>
    </lineage>
</organism>
<feature type="compositionally biased region" description="Polar residues" evidence="1">
    <location>
        <begin position="235"/>
        <end position="244"/>
    </location>
</feature>
<dbReference type="OrthoDB" id="5150743at2759"/>
<proteinExistence type="predicted"/>
<dbReference type="AlphaFoldDB" id="A0A319EIP1"/>
<keyword evidence="3" id="KW-1185">Reference proteome</keyword>
<dbReference type="EMBL" id="KZ826379">
    <property type="protein sequence ID" value="PYI03594.1"/>
    <property type="molecule type" value="Genomic_DNA"/>
</dbReference>
<reference evidence="2 3" key="1">
    <citation type="submission" date="2018-02" db="EMBL/GenBank/DDBJ databases">
        <title>The genomes of Aspergillus section Nigri reveals drivers in fungal speciation.</title>
        <authorList>
            <consortium name="DOE Joint Genome Institute"/>
            <person name="Vesth T.C."/>
            <person name="Nybo J."/>
            <person name="Theobald S."/>
            <person name="Brandl J."/>
            <person name="Frisvad J.C."/>
            <person name="Nielsen K.F."/>
            <person name="Lyhne E.K."/>
            <person name="Kogle M.E."/>
            <person name="Kuo A."/>
            <person name="Riley R."/>
            <person name="Clum A."/>
            <person name="Nolan M."/>
            <person name="Lipzen A."/>
            <person name="Salamov A."/>
            <person name="Henrissat B."/>
            <person name="Wiebenga A."/>
            <person name="De vries R.P."/>
            <person name="Grigoriev I.V."/>
            <person name="Mortensen U.H."/>
            <person name="Andersen M.R."/>
            <person name="Baker S.E."/>
        </authorList>
    </citation>
    <scope>NUCLEOTIDE SEQUENCE [LARGE SCALE GENOMIC DNA]</scope>
    <source>
        <strain evidence="2 3">CBS 121057</strain>
    </source>
</reference>
<evidence type="ECO:0000313" key="3">
    <source>
        <dbReference type="Proteomes" id="UP000248423"/>
    </source>
</evidence>
<dbReference type="STRING" id="1448318.A0A319EIP1"/>
<feature type="region of interest" description="Disordered" evidence="1">
    <location>
        <begin position="232"/>
        <end position="252"/>
    </location>
</feature>
<protein>
    <submittedName>
        <fullName evidence="2">Uncharacterized protein</fullName>
    </submittedName>
</protein>
<name>A0A319EIP1_ASPSB</name>
<dbReference type="VEuPathDB" id="FungiDB:BO78DRAFT_194054"/>
<accession>A0A319EIP1</accession>
<evidence type="ECO:0000256" key="1">
    <source>
        <dbReference type="SAM" id="MobiDB-lite"/>
    </source>
</evidence>
<evidence type="ECO:0000313" key="2">
    <source>
        <dbReference type="EMBL" id="PYI03594.1"/>
    </source>
</evidence>
<dbReference type="Proteomes" id="UP000248423">
    <property type="component" value="Unassembled WGS sequence"/>
</dbReference>
<sequence>MELASLLFDTSSNGTFSCRDGYDNVSDQDLVALYRLTHKALISLETEVEKRSVIVGTDAAKAIKKIRDNFRMIKVTKRVEDTARPLVQNAIGAVTGPAFTNPGSRRYQLFFIDILRLRKRGVFVLCAASLGKEKVRNMKMDERVEFLDFLEKNISTFESDVLDNLATVFGVPDYDCTPLPIDNNRPNKRKRRPSQGWLFYVVEYNKLNIDFDIGQDLNPVNQQQCRDAIEGGENSEVSVETTQLMRHRRERL</sequence>
<gene>
    <name evidence="2" type="ORF">BO78DRAFT_194054</name>
</gene>